<keyword evidence="2" id="KW-0535">Nitrogen fixation</keyword>
<gene>
    <name evidence="5" type="ORF">F1189_02325</name>
</gene>
<evidence type="ECO:0000256" key="3">
    <source>
        <dbReference type="SAM" id="MobiDB-lite"/>
    </source>
</evidence>
<dbReference type="RefSeq" id="WP_150038957.1">
    <property type="nucleotide sequence ID" value="NZ_OW485601.1"/>
</dbReference>
<comment type="similarity">
    <text evidence="1">Belongs to the NifX/NifY family.</text>
</comment>
<dbReference type="OrthoDB" id="9797941at2"/>
<feature type="region of interest" description="Disordered" evidence="3">
    <location>
        <begin position="138"/>
        <end position="170"/>
    </location>
</feature>
<dbReference type="Proteomes" id="UP000325255">
    <property type="component" value="Unassembled WGS sequence"/>
</dbReference>
<organism evidence="5 6">
    <name type="scientific">Rhodovastum atsumiense</name>
    <dbReference type="NCBI Taxonomy" id="504468"/>
    <lineage>
        <taxon>Bacteria</taxon>
        <taxon>Pseudomonadati</taxon>
        <taxon>Pseudomonadota</taxon>
        <taxon>Alphaproteobacteria</taxon>
        <taxon>Acetobacterales</taxon>
        <taxon>Acetobacteraceae</taxon>
        <taxon>Rhodovastum</taxon>
    </lineage>
</organism>
<dbReference type="InterPro" id="IPR003731">
    <property type="entry name" value="Di-Nase_FeMo-co_biosynth"/>
</dbReference>
<dbReference type="Pfam" id="PF02579">
    <property type="entry name" value="Nitro_FeMo-Co"/>
    <property type="match status" value="1"/>
</dbReference>
<sequence length="170" mass="18363">MLRIAFASTDRRHVDLHFGAAVRLVIYDVAPGYADLVGVGEFVPAEQVGTEGRTGLEGTVADKVAVKLAFLDGCAAVYAASIGASSIRRLMSAQIQPVIVDTGHDIEDLLNEVSLALVHGGLAWVDRAKARTRSPDRFDAMAEEGWQPNDDDPPLPRERRQLITSIDELA</sequence>
<name>A0A5M6J0E8_9PROT</name>
<keyword evidence="6" id="KW-1185">Reference proteome</keyword>
<evidence type="ECO:0000313" key="5">
    <source>
        <dbReference type="EMBL" id="KAA5614062.1"/>
    </source>
</evidence>
<accession>A0A5M6J0E8</accession>
<reference evidence="5 6" key="1">
    <citation type="submission" date="2019-09" db="EMBL/GenBank/DDBJ databases">
        <title>Genome sequence of Rhodovastum atsumiense, a diverse member of the Acetobacteraceae family of non-sulfur purple photosynthetic bacteria.</title>
        <authorList>
            <person name="Meyer T."/>
            <person name="Kyndt J."/>
        </authorList>
    </citation>
    <scope>NUCLEOTIDE SEQUENCE [LARGE SCALE GENOMIC DNA]</scope>
    <source>
        <strain evidence="5 6">DSM 21279</strain>
    </source>
</reference>
<evidence type="ECO:0000259" key="4">
    <source>
        <dbReference type="Pfam" id="PF02579"/>
    </source>
</evidence>
<protein>
    <submittedName>
        <fullName evidence="5">Vanadium nitrogenase</fullName>
    </submittedName>
</protein>
<dbReference type="PANTHER" id="PTHR33937:SF1">
    <property type="entry name" value="IRON-MOLIBDENUM COFACTOR PROCESSING PROTEIN"/>
    <property type="match status" value="1"/>
</dbReference>
<dbReference type="InterPro" id="IPR036105">
    <property type="entry name" value="DiNase_FeMo-co_biosyn_sf"/>
</dbReference>
<evidence type="ECO:0000313" key="6">
    <source>
        <dbReference type="Proteomes" id="UP000325255"/>
    </source>
</evidence>
<dbReference type="AlphaFoldDB" id="A0A5M6J0E8"/>
<comment type="caution">
    <text evidence="5">The sequence shown here is derived from an EMBL/GenBank/DDBJ whole genome shotgun (WGS) entry which is preliminary data.</text>
</comment>
<dbReference type="CDD" id="cd00853">
    <property type="entry name" value="NifX"/>
    <property type="match status" value="1"/>
</dbReference>
<dbReference type="EMBL" id="VWPK01000003">
    <property type="protein sequence ID" value="KAA5614062.1"/>
    <property type="molecule type" value="Genomic_DNA"/>
</dbReference>
<dbReference type="SUPFAM" id="SSF53146">
    <property type="entry name" value="Nitrogenase accessory factor-like"/>
    <property type="match status" value="1"/>
</dbReference>
<dbReference type="InterPro" id="IPR034169">
    <property type="entry name" value="NifX-like"/>
</dbReference>
<dbReference type="PANTHER" id="PTHR33937">
    <property type="entry name" value="IRON-MOLYBDENUM PROTEIN-RELATED-RELATED"/>
    <property type="match status" value="1"/>
</dbReference>
<dbReference type="Gene3D" id="3.30.420.130">
    <property type="entry name" value="Dinitrogenase iron-molybdenum cofactor biosynthesis domain"/>
    <property type="match status" value="1"/>
</dbReference>
<dbReference type="InterPro" id="IPR051840">
    <property type="entry name" value="NifX/NifY_domain"/>
</dbReference>
<feature type="domain" description="Dinitrogenase iron-molybdenum cofactor biosynthesis" evidence="4">
    <location>
        <begin position="11"/>
        <end position="113"/>
    </location>
</feature>
<evidence type="ECO:0000256" key="2">
    <source>
        <dbReference type="ARBA" id="ARBA00023231"/>
    </source>
</evidence>
<evidence type="ECO:0000256" key="1">
    <source>
        <dbReference type="ARBA" id="ARBA00010285"/>
    </source>
</evidence>
<proteinExistence type="inferred from homology"/>